<evidence type="ECO:0000313" key="2">
    <source>
        <dbReference type="Proteomes" id="UP001054945"/>
    </source>
</evidence>
<comment type="caution">
    <text evidence="1">The sequence shown here is derived from an EMBL/GenBank/DDBJ whole genome shotgun (WGS) entry which is preliminary data.</text>
</comment>
<organism evidence="1 2">
    <name type="scientific">Caerostris extrusa</name>
    <name type="common">Bark spider</name>
    <name type="synonym">Caerostris bankana</name>
    <dbReference type="NCBI Taxonomy" id="172846"/>
    <lineage>
        <taxon>Eukaryota</taxon>
        <taxon>Metazoa</taxon>
        <taxon>Ecdysozoa</taxon>
        <taxon>Arthropoda</taxon>
        <taxon>Chelicerata</taxon>
        <taxon>Arachnida</taxon>
        <taxon>Araneae</taxon>
        <taxon>Araneomorphae</taxon>
        <taxon>Entelegynae</taxon>
        <taxon>Araneoidea</taxon>
        <taxon>Araneidae</taxon>
        <taxon>Caerostris</taxon>
    </lineage>
</organism>
<protein>
    <submittedName>
        <fullName evidence="1">Uncharacterized protein</fullName>
    </submittedName>
</protein>
<sequence>MRKCVCQGLASLPPYEVSFNFPKCPPPTRFKPTEIQSQIHSFAVDGQHGISYKLVFEPENPGVLPWHKLTFSADVGQFGKIGSKWRCQQPNIFSGITTVSKKASSVRILTLLTSLARHLLGGIGRGSGGRWDSIIVRNSLKALESALAESCWNCRIWKVLENAWLARNNGGSKLLKGG</sequence>
<keyword evidence="2" id="KW-1185">Reference proteome</keyword>
<proteinExistence type="predicted"/>
<reference evidence="1 2" key="1">
    <citation type="submission" date="2021-06" db="EMBL/GenBank/DDBJ databases">
        <title>Caerostris extrusa draft genome.</title>
        <authorList>
            <person name="Kono N."/>
            <person name="Arakawa K."/>
        </authorList>
    </citation>
    <scope>NUCLEOTIDE SEQUENCE [LARGE SCALE GENOMIC DNA]</scope>
</reference>
<name>A0AAV4V4Z0_CAEEX</name>
<accession>A0AAV4V4Z0</accession>
<dbReference type="AlphaFoldDB" id="A0AAV4V4Z0"/>
<dbReference type="EMBL" id="BPLR01013948">
    <property type="protein sequence ID" value="GIY64994.1"/>
    <property type="molecule type" value="Genomic_DNA"/>
</dbReference>
<gene>
    <name evidence="1" type="ORF">CEXT_171821</name>
</gene>
<dbReference type="Proteomes" id="UP001054945">
    <property type="component" value="Unassembled WGS sequence"/>
</dbReference>
<evidence type="ECO:0000313" key="1">
    <source>
        <dbReference type="EMBL" id="GIY64994.1"/>
    </source>
</evidence>